<dbReference type="PIRSF" id="PIRSF000495">
    <property type="entry name" value="Amidotransf_hisH"/>
    <property type="match status" value="1"/>
</dbReference>
<dbReference type="PANTHER" id="PTHR42701">
    <property type="entry name" value="IMIDAZOLE GLYCEROL PHOSPHATE SYNTHASE SUBUNIT HISH"/>
    <property type="match status" value="1"/>
</dbReference>
<name>A0A0S7Y5R5_UNCSA</name>
<reference evidence="15 16" key="1">
    <citation type="journal article" date="2015" name="Microbiome">
        <title>Genomic resolution of linkages in carbon, nitrogen, and sulfur cycling among widespread estuary sediment bacteria.</title>
        <authorList>
            <person name="Baker B.J."/>
            <person name="Lazar C.S."/>
            <person name="Teske A.P."/>
            <person name="Dick G.J."/>
        </authorList>
    </citation>
    <scope>NUCLEOTIDE SEQUENCE [LARGE SCALE GENOMIC DNA]</scope>
    <source>
        <strain evidence="15">DG_54_3</strain>
    </source>
</reference>
<comment type="catalytic activity">
    <reaction evidence="10 12">
        <text>5-[(5-phospho-1-deoxy-D-ribulos-1-ylimino)methylamino]-1-(5-phospho-beta-D-ribosyl)imidazole-4-carboxamide + L-glutamine = D-erythro-1-(imidazol-4-yl)glycerol 3-phosphate + 5-amino-1-(5-phospho-beta-D-ribosyl)imidazole-4-carboxamide + L-glutamate + H(+)</text>
        <dbReference type="Rhea" id="RHEA:24793"/>
        <dbReference type="ChEBI" id="CHEBI:15378"/>
        <dbReference type="ChEBI" id="CHEBI:29985"/>
        <dbReference type="ChEBI" id="CHEBI:58278"/>
        <dbReference type="ChEBI" id="CHEBI:58359"/>
        <dbReference type="ChEBI" id="CHEBI:58475"/>
        <dbReference type="ChEBI" id="CHEBI:58525"/>
        <dbReference type="EC" id="4.3.2.10"/>
    </reaction>
</comment>
<keyword evidence="6 12" id="KW-0378">Hydrolase</keyword>
<evidence type="ECO:0000256" key="13">
    <source>
        <dbReference type="PIRSR" id="PIRSR000495-1"/>
    </source>
</evidence>
<dbReference type="PATRIC" id="fig|1703775.3.peg.150"/>
<feature type="active site" evidence="12 13">
    <location>
        <position position="187"/>
    </location>
</feature>
<evidence type="ECO:0000256" key="2">
    <source>
        <dbReference type="ARBA" id="ARBA00005091"/>
    </source>
</evidence>
<dbReference type="PANTHER" id="PTHR42701:SF1">
    <property type="entry name" value="IMIDAZOLE GLYCEROL PHOSPHATE SYNTHASE SUBUNIT HISH"/>
    <property type="match status" value="1"/>
</dbReference>
<proteinExistence type="inferred from homology"/>
<dbReference type="EC" id="3.5.1.2" evidence="12"/>
<gene>
    <name evidence="12 15" type="primary">hisH</name>
    <name evidence="15" type="ORF">AMJ44_00790</name>
</gene>
<dbReference type="AlphaFoldDB" id="A0A0S7Y5R5"/>
<evidence type="ECO:0000256" key="8">
    <source>
        <dbReference type="ARBA" id="ARBA00023102"/>
    </source>
</evidence>
<dbReference type="HAMAP" id="MF_00278">
    <property type="entry name" value="HisH"/>
    <property type="match status" value="1"/>
</dbReference>
<dbReference type="GO" id="GO:0005737">
    <property type="term" value="C:cytoplasm"/>
    <property type="evidence" value="ECO:0007669"/>
    <property type="project" value="UniProtKB-SubCell"/>
</dbReference>
<dbReference type="CDD" id="cd01748">
    <property type="entry name" value="GATase1_IGP_Synthase"/>
    <property type="match status" value="1"/>
</dbReference>
<keyword evidence="7 12" id="KW-0315">Glutamine amidotransferase</keyword>
<dbReference type="GO" id="GO:0004359">
    <property type="term" value="F:glutaminase activity"/>
    <property type="evidence" value="ECO:0007669"/>
    <property type="project" value="UniProtKB-EC"/>
</dbReference>
<dbReference type="FunFam" id="3.40.50.880:FF:000009">
    <property type="entry name" value="Imidazole glycerol phosphate synthase subunit HisH"/>
    <property type="match status" value="1"/>
</dbReference>
<keyword evidence="9 12" id="KW-0456">Lyase</keyword>
<evidence type="ECO:0000256" key="9">
    <source>
        <dbReference type="ARBA" id="ARBA00023239"/>
    </source>
</evidence>
<dbReference type="SUPFAM" id="SSF52317">
    <property type="entry name" value="Class I glutamine amidotransferase-like"/>
    <property type="match status" value="1"/>
</dbReference>
<sequence>MGKFVAIIDYGLGNLRSVDKAIEAVGARSRVTSQPKDIAEASAIVLPGVGAFQRAMDNLARLKVIPAILNAIEEGKPFMGICLGLQILFTESEEHGFHKGLDVIKGKVKKFSASMKIPHMGWNQIKMQNKKLKIFAGIPEGSYFYFVHSYYVEPEDRKTVVTTTEYGGEFVSTVNKNNVWGVQFHPEKSERLGLKVLENFLRDVG</sequence>
<comment type="catalytic activity">
    <reaction evidence="11 12">
        <text>L-glutamine + H2O = L-glutamate + NH4(+)</text>
        <dbReference type="Rhea" id="RHEA:15889"/>
        <dbReference type="ChEBI" id="CHEBI:15377"/>
        <dbReference type="ChEBI" id="CHEBI:28938"/>
        <dbReference type="ChEBI" id="CHEBI:29985"/>
        <dbReference type="ChEBI" id="CHEBI:58359"/>
        <dbReference type="EC" id="3.5.1.2"/>
    </reaction>
</comment>
<evidence type="ECO:0000256" key="4">
    <source>
        <dbReference type="ARBA" id="ARBA00022490"/>
    </source>
</evidence>
<dbReference type="InterPro" id="IPR010139">
    <property type="entry name" value="Imidazole-glycPsynth_HisH"/>
</dbReference>
<keyword evidence="15" id="KW-0328">Glycosyltransferase</keyword>
<dbReference type="GO" id="GO:0000105">
    <property type="term" value="P:L-histidine biosynthetic process"/>
    <property type="evidence" value="ECO:0007669"/>
    <property type="project" value="UniProtKB-UniRule"/>
</dbReference>
<dbReference type="InterPro" id="IPR029062">
    <property type="entry name" value="Class_I_gatase-like"/>
</dbReference>
<keyword evidence="15" id="KW-0808">Transferase</keyword>
<evidence type="ECO:0000256" key="11">
    <source>
        <dbReference type="ARBA" id="ARBA00049534"/>
    </source>
</evidence>
<accession>A0A0S7Y5R5</accession>
<comment type="subunit">
    <text evidence="3 12">Heterodimer of HisH and HisF.</text>
</comment>
<evidence type="ECO:0000313" key="16">
    <source>
        <dbReference type="Proteomes" id="UP000051861"/>
    </source>
</evidence>
<dbReference type="Pfam" id="PF00117">
    <property type="entry name" value="GATase"/>
    <property type="match status" value="1"/>
</dbReference>
<dbReference type="NCBIfam" id="TIGR01855">
    <property type="entry name" value="IMP_synth_hisH"/>
    <property type="match status" value="1"/>
</dbReference>
<keyword evidence="5 12" id="KW-0028">Amino-acid biosynthesis</keyword>
<dbReference type="InterPro" id="IPR017926">
    <property type="entry name" value="GATASE"/>
</dbReference>
<evidence type="ECO:0000313" key="15">
    <source>
        <dbReference type="EMBL" id="KPJ70109.1"/>
    </source>
</evidence>
<evidence type="ECO:0000256" key="12">
    <source>
        <dbReference type="HAMAP-Rule" id="MF_00278"/>
    </source>
</evidence>
<evidence type="ECO:0000256" key="5">
    <source>
        <dbReference type="ARBA" id="ARBA00022605"/>
    </source>
</evidence>
<comment type="caution">
    <text evidence="15">The sequence shown here is derived from an EMBL/GenBank/DDBJ whole genome shotgun (WGS) entry which is preliminary data.</text>
</comment>
<evidence type="ECO:0000256" key="7">
    <source>
        <dbReference type="ARBA" id="ARBA00022962"/>
    </source>
</evidence>
<comment type="function">
    <text evidence="12">IGPS catalyzes the conversion of PRFAR and glutamine to IGP, AICAR and glutamate. The HisH subunit catalyzes the hydrolysis of glutamine to glutamate and ammonia as part of the synthesis of IGP and AICAR. The resulting ammonia molecule is channeled to the active site of HisF.</text>
</comment>
<dbReference type="GO" id="GO:0000107">
    <property type="term" value="F:imidazoleglycerol-phosphate synthase activity"/>
    <property type="evidence" value="ECO:0007669"/>
    <property type="project" value="UniProtKB-UniRule"/>
</dbReference>
<feature type="active site" evidence="12 13">
    <location>
        <position position="185"/>
    </location>
</feature>
<dbReference type="Gene3D" id="3.40.50.880">
    <property type="match status" value="1"/>
</dbReference>
<dbReference type="UniPathway" id="UPA00031">
    <property type="reaction ID" value="UER00010"/>
</dbReference>
<comment type="subcellular location">
    <subcellularLocation>
        <location evidence="1 12">Cytoplasm</location>
    </subcellularLocation>
</comment>
<evidence type="ECO:0000259" key="14">
    <source>
        <dbReference type="Pfam" id="PF00117"/>
    </source>
</evidence>
<keyword evidence="4 12" id="KW-0963">Cytoplasm</keyword>
<dbReference type="GO" id="GO:0016829">
    <property type="term" value="F:lyase activity"/>
    <property type="evidence" value="ECO:0007669"/>
    <property type="project" value="UniProtKB-KW"/>
</dbReference>
<evidence type="ECO:0000256" key="1">
    <source>
        <dbReference type="ARBA" id="ARBA00004496"/>
    </source>
</evidence>
<evidence type="ECO:0000256" key="3">
    <source>
        <dbReference type="ARBA" id="ARBA00011152"/>
    </source>
</evidence>
<feature type="domain" description="Glutamine amidotransferase" evidence="14">
    <location>
        <begin position="7"/>
        <end position="203"/>
    </location>
</feature>
<feature type="active site" description="Nucleophile" evidence="12 13">
    <location>
        <position position="82"/>
    </location>
</feature>
<dbReference type="Proteomes" id="UP000051861">
    <property type="component" value="Unassembled WGS sequence"/>
</dbReference>
<dbReference type="PROSITE" id="PS51273">
    <property type="entry name" value="GATASE_TYPE_1"/>
    <property type="match status" value="1"/>
</dbReference>
<organism evidence="15 16">
    <name type="scientific">candidate division WOR-1 bacterium DG_54_3</name>
    <dbReference type="NCBI Taxonomy" id="1703775"/>
    <lineage>
        <taxon>Bacteria</taxon>
        <taxon>Bacillati</taxon>
        <taxon>Saganbacteria</taxon>
    </lineage>
</organism>
<comment type="pathway">
    <text evidence="2 12">Amino-acid biosynthesis; L-histidine biosynthesis; L-histidine from 5-phospho-alpha-D-ribose 1-diphosphate: step 5/9.</text>
</comment>
<evidence type="ECO:0000256" key="6">
    <source>
        <dbReference type="ARBA" id="ARBA00022801"/>
    </source>
</evidence>
<protein>
    <recommendedName>
        <fullName evidence="12">Imidazole glycerol phosphate synthase subunit HisH</fullName>
        <ecNumber evidence="12">4.3.2.10</ecNumber>
    </recommendedName>
    <alternativeName>
        <fullName evidence="12">IGP synthase glutaminase subunit</fullName>
        <ecNumber evidence="12">3.5.1.2</ecNumber>
    </alternativeName>
    <alternativeName>
        <fullName evidence="12">IGP synthase subunit HisH</fullName>
    </alternativeName>
    <alternativeName>
        <fullName evidence="12">ImGP synthase subunit HisH</fullName>
        <shortName evidence="12">IGPS subunit HisH</shortName>
    </alternativeName>
</protein>
<dbReference type="EC" id="4.3.2.10" evidence="12"/>
<evidence type="ECO:0000256" key="10">
    <source>
        <dbReference type="ARBA" id="ARBA00047838"/>
    </source>
</evidence>
<keyword evidence="8 12" id="KW-0368">Histidine biosynthesis</keyword>
<dbReference type="EMBL" id="LIZX01000007">
    <property type="protein sequence ID" value="KPJ70109.1"/>
    <property type="molecule type" value="Genomic_DNA"/>
</dbReference>